<dbReference type="InterPro" id="IPR005467">
    <property type="entry name" value="His_kinase_dom"/>
</dbReference>
<dbReference type="InterPro" id="IPR038318">
    <property type="entry name" value="KdpD_sf"/>
</dbReference>
<feature type="transmembrane region" description="Helical" evidence="13">
    <location>
        <begin position="33"/>
        <end position="49"/>
    </location>
</feature>
<keyword evidence="9 15" id="KW-0067">ATP-binding</keyword>
<evidence type="ECO:0000313" key="16">
    <source>
        <dbReference type="Proteomes" id="UP000228859"/>
    </source>
</evidence>
<proteinExistence type="predicted"/>
<evidence type="ECO:0000256" key="3">
    <source>
        <dbReference type="ARBA" id="ARBA00012438"/>
    </source>
</evidence>
<keyword evidence="4" id="KW-0597">Phosphoprotein</keyword>
<dbReference type="InterPro" id="IPR025201">
    <property type="entry name" value="KdpD_TM"/>
</dbReference>
<dbReference type="CDD" id="cd00075">
    <property type="entry name" value="HATPase"/>
    <property type="match status" value="1"/>
</dbReference>
<dbReference type="Gene3D" id="1.20.120.620">
    <property type="entry name" value="Backbone structure of the membrane domain of e. Coli histidine kinase receptor kdpd"/>
    <property type="match status" value="1"/>
</dbReference>
<evidence type="ECO:0000256" key="1">
    <source>
        <dbReference type="ARBA" id="ARBA00000085"/>
    </source>
</evidence>
<dbReference type="InterPro" id="IPR036097">
    <property type="entry name" value="HisK_dim/P_sf"/>
</dbReference>
<dbReference type="InterPro" id="IPR052023">
    <property type="entry name" value="Histidine_kinase_KdpD"/>
</dbReference>
<dbReference type="InterPro" id="IPR003661">
    <property type="entry name" value="HisK_dim/P_dom"/>
</dbReference>
<keyword evidence="11" id="KW-0902">Two-component regulatory system</keyword>
<evidence type="ECO:0000256" key="13">
    <source>
        <dbReference type="SAM" id="Phobius"/>
    </source>
</evidence>
<evidence type="ECO:0000256" key="4">
    <source>
        <dbReference type="ARBA" id="ARBA00022553"/>
    </source>
</evidence>
<dbReference type="Gene3D" id="1.10.287.130">
    <property type="match status" value="1"/>
</dbReference>
<dbReference type="Pfam" id="PF13493">
    <property type="entry name" value="DUF4118"/>
    <property type="match status" value="1"/>
</dbReference>
<dbReference type="Proteomes" id="UP000228859">
    <property type="component" value="Unassembled WGS sequence"/>
</dbReference>
<gene>
    <name evidence="15" type="ORF">CFH83_02540</name>
</gene>
<dbReference type="GO" id="GO:0005886">
    <property type="term" value="C:plasma membrane"/>
    <property type="evidence" value="ECO:0007669"/>
    <property type="project" value="TreeGrafter"/>
</dbReference>
<evidence type="ECO:0000256" key="5">
    <source>
        <dbReference type="ARBA" id="ARBA00022679"/>
    </source>
</evidence>
<protein>
    <recommendedName>
        <fullName evidence="3">histidine kinase</fullName>
        <ecNumber evidence="3">2.7.13.3</ecNumber>
    </recommendedName>
</protein>
<dbReference type="PANTHER" id="PTHR45569:SF1">
    <property type="entry name" value="SENSOR PROTEIN KDPD"/>
    <property type="match status" value="1"/>
</dbReference>
<dbReference type="GO" id="GO:0000155">
    <property type="term" value="F:phosphorelay sensor kinase activity"/>
    <property type="evidence" value="ECO:0007669"/>
    <property type="project" value="InterPro"/>
</dbReference>
<comment type="caution">
    <text evidence="15">The sequence shown here is derived from an EMBL/GenBank/DDBJ whole genome shotgun (WGS) entry which is preliminary data.</text>
</comment>
<dbReference type="AlphaFoldDB" id="A0A2D3WJ92"/>
<feature type="transmembrane region" description="Helical" evidence="13">
    <location>
        <begin position="7"/>
        <end position="27"/>
    </location>
</feature>
<dbReference type="SUPFAM" id="SSF47384">
    <property type="entry name" value="Homodimeric domain of signal transducing histidine kinase"/>
    <property type="match status" value="1"/>
</dbReference>
<comment type="subcellular location">
    <subcellularLocation>
        <location evidence="2">Membrane</location>
        <topology evidence="2">Multi-pass membrane protein</topology>
    </subcellularLocation>
</comment>
<dbReference type="Pfam" id="PF00512">
    <property type="entry name" value="HisKA"/>
    <property type="match status" value="1"/>
</dbReference>
<evidence type="ECO:0000256" key="9">
    <source>
        <dbReference type="ARBA" id="ARBA00022840"/>
    </source>
</evidence>
<dbReference type="CDD" id="cd00082">
    <property type="entry name" value="HisKA"/>
    <property type="match status" value="1"/>
</dbReference>
<evidence type="ECO:0000256" key="8">
    <source>
        <dbReference type="ARBA" id="ARBA00022777"/>
    </source>
</evidence>
<evidence type="ECO:0000256" key="12">
    <source>
        <dbReference type="ARBA" id="ARBA00023136"/>
    </source>
</evidence>
<evidence type="ECO:0000256" key="6">
    <source>
        <dbReference type="ARBA" id="ARBA00022692"/>
    </source>
</evidence>
<keyword evidence="8" id="KW-0418">Kinase</keyword>
<dbReference type="EMBL" id="DLUI01000042">
    <property type="protein sequence ID" value="DAB39110.1"/>
    <property type="molecule type" value="Genomic_DNA"/>
</dbReference>
<reference evidence="15 16" key="1">
    <citation type="journal article" date="2017" name="Front. Microbiol.">
        <title>Comparative Genomic Analysis of the Class Epsilonproteobacteria and Proposed Reclassification to Epsilonbacteraeota (phyl. nov.).</title>
        <authorList>
            <person name="Waite D.W."/>
            <person name="Vanwonterghem I."/>
            <person name="Rinke C."/>
            <person name="Parks D.H."/>
            <person name="Zhang Y."/>
            <person name="Takai K."/>
            <person name="Sievert S.M."/>
            <person name="Simon J."/>
            <person name="Campbell B.J."/>
            <person name="Hanson T.E."/>
            <person name="Woyke T."/>
            <person name="Klotz M.G."/>
            <person name="Hugenholtz P."/>
        </authorList>
    </citation>
    <scope>NUCLEOTIDE SEQUENCE [LARGE SCALE GENOMIC DNA]</scope>
    <source>
        <strain evidence="15">UBA12443</strain>
    </source>
</reference>
<evidence type="ECO:0000259" key="14">
    <source>
        <dbReference type="PROSITE" id="PS50109"/>
    </source>
</evidence>
<sequence>MQLFYMYRHYIVTFFLFLLITGISLVFRQELEMTNIILIHLLPVIVIALRGEWIATFITTTASIALLALYAPPTLSFIVHEMIYIWSFIIFYIVGYTITFQARKIHANSVKEILYNTLSHDLKTPLSSIMGNATFVVETHPLDPALRYQALAQIIESSRQMNRLINSLLDSARLKNPQTPLKNGWCDMEDLLTVALREFRRDVLHERIDYYVSSELPLFYGDSGLLMRLFVNLIDNALKYSDEEKPIKISITTTPNAFHISFSNECPPLEPTELANLFEKFYRAGNTADISGSGFGLSICRDITRAHHGTIRAYNDDHGIRIEVTLPILKRPASLKMDTL</sequence>
<evidence type="ECO:0000256" key="10">
    <source>
        <dbReference type="ARBA" id="ARBA00022989"/>
    </source>
</evidence>
<evidence type="ECO:0000313" key="15">
    <source>
        <dbReference type="EMBL" id="DAB39110.1"/>
    </source>
</evidence>
<evidence type="ECO:0000256" key="7">
    <source>
        <dbReference type="ARBA" id="ARBA00022741"/>
    </source>
</evidence>
<keyword evidence="12 13" id="KW-0472">Membrane</keyword>
<dbReference type="PROSITE" id="PS50109">
    <property type="entry name" value="HIS_KIN"/>
    <property type="match status" value="1"/>
</dbReference>
<dbReference type="EC" id="2.7.13.3" evidence="3"/>
<dbReference type="SMART" id="SM00387">
    <property type="entry name" value="HATPase_c"/>
    <property type="match status" value="1"/>
</dbReference>
<dbReference type="GO" id="GO:0005524">
    <property type="term" value="F:ATP binding"/>
    <property type="evidence" value="ECO:0007669"/>
    <property type="project" value="UniProtKB-KW"/>
</dbReference>
<keyword evidence="7" id="KW-0547">Nucleotide-binding</keyword>
<dbReference type="Gene3D" id="3.30.565.10">
    <property type="entry name" value="Histidine kinase-like ATPase, C-terminal domain"/>
    <property type="match status" value="1"/>
</dbReference>
<evidence type="ECO:0000256" key="11">
    <source>
        <dbReference type="ARBA" id="ARBA00023012"/>
    </source>
</evidence>
<evidence type="ECO:0000256" key="2">
    <source>
        <dbReference type="ARBA" id="ARBA00004141"/>
    </source>
</evidence>
<dbReference type="SUPFAM" id="SSF55874">
    <property type="entry name" value="ATPase domain of HSP90 chaperone/DNA topoisomerase II/histidine kinase"/>
    <property type="match status" value="1"/>
</dbReference>
<name>A0A2D3WJ92_9BACT</name>
<organism evidence="15 16">
    <name type="scientific">Sulfuricurvum kujiense</name>
    <dbReference type="NCBI Taxonomy" id="148813"/>
    <lineage>
        <taxon>Bacteria</taxon>
        <taxon>Pseudomonadati</taxon>
        <taxon>Campylobacterota</taxon>
        <taxon>Epsilonproteobacteria</taxon>
        <taxon>Campylobacterales</taxon>
        <taxon>Sulfurimonadaceae</taxon>
        <taxon>Sulfuricurvum</taxon>
    </lineage>
</organism>
<accession>A0A2D3WJ92</accession>
<dbReference type="SMART" id="SM00388">
    <property type="entry name" value="HisKA"/>
    <property type="match status" value="1"/>
</dbReference>
<dbReference type="InterPro" id="IPR004358">
    <property type="entry name" value="Sig_transdc_His_kin-like_C"/>
</dbReference>
<feature type="domain" description="Histidine kinase" evidence="14">
    <location>
        <begin position="117"/>
        <end position="330"/>
    </location>
</feature>
<keyword evidence="5" id="KW-0808">Transferase</keyword>
<dbReference type="RefSeq" id="WP_349681473.1">
    <property type="nucleotide sequence ID" value="NZ_DLUI01000042.1"/>
</dbReference>
<dbReference type="PANTHER" id="PTHR45569">
    <property type="entry name" value="SENSOR PROTEIN KDPD"/>
    <property type="match status" value="1"/>
</dbReference>
<keyword evidence="10 13" id="KW-1133">Transmembrane helix</keyword>
<feature type="transmembrane region" description="Helical" evidence="13">
    <location>
        <begin position="83"/>
        <end position="102"/>
    </location>
</feature>
<dbReference type="InterPro" id="IPR036890">
    <property type="entry name" value="HATPase_C_sf"/>
</dbReference>
<dbReference type="InterPro" id="IPR003594">
    <property type="entry name" value="HATPase_dom"/>
</dbReference>
<keyword evidence="6 13" id="KW-0812">Transmembrane</keyword>
<dbReference type="Pfam" id="PF02518">
    <property type="entry name" value="HATPase_c"/>
    <property type="match status" value="1"/>
</dbReference>
<comment type="catalytic activity">
    <reaction evidence="1">
        <text>ATP + protein L-histidine = ADP + protein N-phospho-L-histidine.</text>
        <dbReference type="EC" id="2.7.13.3"/>
    </reaction>
</comment>
<dbReference type="PRINTS" id="PR00344">
    <property type="entry name" value="BCTRLSENSOR"/>
</dbReference>